<evidence type="ECO:0000256" key="1">
    <source>
        <dbReference type="ARBA" id="ARBA00022598"/>
    </source>
</evidence>
<evidence type="ECO:0000256" key="4">
    <source>
        <dbReference type="ARBA" id="ARBA00022917"/>
    </source>
</evidence>
<comment type="caution">
    <text evidence="7">The sequence shown here is derived from an EMBL/GenBank/DDBJ whole genome shotgun (WGS) entry which is preliminary data.</text>
</comment>
<dbReference type="NCBIfam" id="NF004012">
    <property type="entry name" value="PRK05477.1-2"/>
    <property type="match status" value="1"/>
</dbReference>
<dbReference type="Proteomes" id="UP001363151">
    <property type="component" value="Unassembled WGS sequence"/>
</dbReference>
<dbReference type="PANTHER" id="PTHR11659:SF0">
    <property type="entry name" value="GLUTAMYL-TRNA(GLN) AMIDOTRANSFERASE SUBUNIT B, MITOCHONDRIAL"/>
    <property type="match status" value="1"/>
</dbReference>
<feature type="compositionally biased region" description="Basic and acidic residues" evidence="5">
    <location>
        <begin position="447"/>
        <end position="456"/>
    </location>
</feature>
<evidence type="ECO:0000256" key="3">
    <source>
        <dbReference type="ARBA" id="ARBA00022840"/>
    </source>
</evidence>
<evidence type="ECO:0000256" key="5">
    <source>
        <dbReference type="SAM" id="MobiDB-lite"/>
    </source>
</evidence>
<feature type="compositionally biased region" description="Low complexity" evidence="5">
    <location>
        <begin position="430"/>
        <end position="444"/>
    </location>
</feature>
<dbReference type="NCBIfam" id="TIGR00133">
    <property type="entry name" value="gatB"/>
    <property type="match status" value="1"/>
</dbReference>
<feature type="domain" description="Aspartyl/Glutamyl-tRNA(Gln) amidotransferase subunit B/E catalytic" evidence="6">
    <location>
        <begin position="27"/>
        <end position="304"/>
    </location>
</feature>
<dbReference type="InterPro" id="IPR004413">
    <property type="entry name" value="GatB"/>
</dbReference>
<dbReference type="SUPFAM" id="SSF55931">
    <property type="entry name" value="Glutamine synthetase/guanido kinase"/>
    <property type="match status" value="1"/>
</dbReference>
<dbReference type="InterPro" id="IPR006075">
    <property type="entry name" value="Asn/Gln-tRNA_Trfase_suB/E_cat"/>
</dbReference>
<feature type="region of interest" description="Disordered" evidence="5">
    <location>
        <begin position="406"/>
        <end position="456"/>
    </location>
</feature>
<dbReference type="PANTHER" id="PTHR11659">
    <property type="entry name" value="GLUTAMYL-TRNA GLN AMIDOTRANSFERASE SUBUNIT B MITOCHONDRIAL AND PROKARYOTIC PET112-RELATED"/>
    <property type="match status" value="1"/>
</dbReference>
<name>A0ABR1FWH0_AURAN</name>
<keyword evidence="2" id="KW-0547">Nucleotide-binding</keyword>
<evidence type="ECO:0000313" key="7">
    <source>
        <dbReference type="EMBL" id="KAK7240097.1"/>
    </source>
</evidence>
<dbReference type="InterPro" id="IPR017959">
    <property type="entry name" value="Asn/Gln-tRNA_amidoTrfase_suB/E"/>
</dbReference>
<proteinExistence type="predicted"/>
<sequence>MFRHARTAVRFFAKKKKKQRPSDYRAVVGLEVHAQLLTERKAFCKCLNCSDGAPNAHTCGVCLGEPGSLPVANPEMVALGAVAAVALRCESVADDVTWDRKSYFYPDLPKGFQITQKRSPLAVGGSVEILGDADARGGGENVAIGVESAHLEEDSAKLSYKGDTFDVDFNRSGCALVEIVSKPELRSGEEAARYARELQRTLQRVGASDGDMAAGSFRVDVNVSVAKDGDVALREKVEIKNLNSFRAVRGAVDHEVERQGRAYDAGETVLPETRSWDGKKTAVLRAKGGAEAYRFAPEPDLPPRPFSEFDRPDAASVLAATPPAARAALEALGASPAQARALVDADADGAAAAFFEAAVALGRAGGRPAAAWLSGEVAGAADKLGLATYGHLAPRTSRTCWSSWATGPSAAAREGPRPRCSARPTGPIRSGSQSASQSQTAWQSHMKAREKATFIG</sequence>
<accession>A0ABR1FWH0</accession>
<keyword evidence="1" id="KW-0436">Ligase</keyword>
<evidence type="ECO:0000313" key="8">
    <source>
        <dbReference type="Proteomes" id="UP001363151"/>
    </source>
</evidence>
<dbReference type="Pfam" id="PF02934">
    <property type="entry name" value="GatB_N"/>
    <property type="match status" value="1"/>
</dbReference>
<keyword evidence="3" id="KW-0067">ATP-binding</keyword>
<keyword evidence="8" id="KW-1185">Reference proteome</keyword>
<evidence type="ECO:0000259" key="6">
    <source>
        <dbReference type="Pfam" id="PF02934"/>
    </source>
</evidence>
<dbReference type="InterPro" id="IPR014746">
    <property type="entry name" value="Gln_synth/guanido_kin_cat_dom"/>
</dbReference>
<organism evidence="7 8">
    <name type="scientific">Aureococcus anophagefferens</name>
    <name type="common">Harmful bloom alga</name>
    <dbReference type="NCBI Taxonomy" id="44056"/>
    <lineage>
        <taxon>Eukaryota</taxon>
        <taxon>Sar</taxon>
        <taxon>Stramenopiles</taxon>
        <taxon>Ochrophyta</taxon>
        <taxon>Pelagophyceae</taxon>
        <taxon>Pelagomonadales</taxon>
        <taxon>Pelagomonadaceae</taxon>
        <taxon>Aureococcus</taxon>
    </lineage>
</organism>
<evidence type="ECO:0000256" key="2">
    <source>
        <dbReference type="ARBA" id="ARBA00022741"/>
    </source>
</evidence>
<dbReference type="EMBL" id="JBBJCI010000217">
    <property type="protein sequence ID" value="KAK7240097.1"/>
    <property type="molecule type" value="Genomic_DNA"/>
</dbReference>
<reference evidence="7 8" key="1">
    <citation type="submission" date="2024-03" db="EMBL/GenBank/DDBJ databases">
        <title>Aureococcus anophagefferens CCMP1851 and Kratosvirus quantuckense: Draft genome of a second virus-susceptible host strain in the model system.</title>
        <authorList>
            <person name="Chase E."/>
            <person name="Truchon A.R."/>
            <person name="Schepens W."/>
            <person name="Wilhelm S.W."/>
        </authorList>
    </citation>
    <scope>NUCLEOTIDE SEQUENCE [LARGE SCALE GENOMIC DNA]</scope>
    <source>
        <strain evidence="7 8">CCMP1851</strain>
    </source>
</reference>
<dbReference type="InterPro" id="IPR017958">
    <property type="entry name" value="Gln-tRNA_amidoTrfase_suB_CS"/>
</dbReference>
<gene>
    <name evidence="7" type="primary">GATB</name>
    <name evidence="7" type="ORF">SO694_00116087</name>
</gene>
<protein>
    <submittedName>
        <fullName evidence="7">Glutamyl-tRNA(Gln) amidotransferase</fullName>
    </submittedName>
</protein>
<dbReference type="PROSITE" id="PS01234">
    <property type="entry name" value="GATB"/>
    <property type="match status" value="1"/>
</dbReference>
<keyword evidence="4" id="KW-0648">Protein biosynthesis</keyword>